<evidence type="ECO:0000313" key="3">
    <source>
        <dbReference type="EMBL" id="KAL1511672.1"/>
    </source>
</evidence>
<dbReference type="PANTHER" id="PTHR13009:SF22">
    <property type="entry name" value="LD43819P"/>
    <property type="match status" value="1"/>
</dbReference>
<reference evidence="3 4" key="1">
    <citation type="journal article" date="2024" name="Science">
        <title>Giant polyketide synthase enzymes in the biosynthesis of giant marine polyether toxins.</title>
        <authorList>
            <person name="Fallon T.R."/>
            <person name="Shende V.V."/>
            <person name="Wierzbicki I.H."/>
            <person name="Pendleton A.L."/>
            <person name="Watervoot N.F."/>
            <person name="Auber R.P."/>
            <person name="Gonzalez D.J."/>
            <person name="Wisecaver J.H."/>
            <person name="Moore B.S."/>
        </authorList>
    </citation>
    <scope>NUCLEOTIDE SEQUENCE [LARGE SCALE GENOMIC DNA]</scope>
    <source>
        <strain evidence="3 4">12B1</strain>
    </source>
</reference>
<evidence type="ECO:0000256" key="1">
    <source>
        <dbReference type="ARBA" id="ARBA00006817"/>
    </source>
</evidence>
<proteinExistence type="inferred from homology"/>
<comment type="caution">
    <text evidence="3">The sequence shown here is derived from an EMBL/GenBank/DDBJ whole genome shotgun (WGS) entry which is preliminary data.</text>
</comment>
<dbReference type="Proteomes" id="UP001515480">
    <property type="component" value="Unassembled WGS sequence"/>
</dbReference>
<feature type="domain" description="Activator of Hsp90 ATPase AHSA1-like N-terminal" evidence="2">
    <location>
        <begin position="68"/>
        <end position="199"/>
    </location>
</feature>
<gene>
    <name evidence="3" type="ORF">AB1Y20_004962</name>
</gene>
<keyword evidence="4" id="KW-1185">Reference proteome</keyword>
<dbReference type="GO" id="GO:0005829">
    <property type="term" value="C:cytosol"/>
    <property type="evidence" value="ECO:0007669"/>
    <property type="project" value="TreeGrafter"/>
</dbReference>
<dbReference type="GO" id="GO:0001671">
    <property type="term" value="F:ATPase activator activity"/>
    <property type="evidence" value="ECO:0007669"/>
    <property type="project" value="InterPro"/>
</dbReference>
<name>A0AB34J5Y1_PRYPA</name>
<dbReference type="GO" id="GO:0006457">
    <property type="term" value="P:protein folding"/>
    <property type="evidence" value="ECO:0007669"/>
    <property type="project" value="TreeGrafter"/>
</dbReference>
<dbReference type="Pfam" id="PF09229">
    <property type="entry name" value="Aha1_N"/>
    <property type="match status" value="1"/>
</dbReference>
<dbReference type="EMBL" id="JBGBPQ010000013">
    <property type="protein sequence ID" value="KAL1511672.1"/>
    <property type="molecule type" value="Genomic_DNA"/>
</dbReference>
<dbReference type="PANTHER" id="PTHR13009">
    <property type="entry name" value="HEAT SHOCK PROTEIN 90 HSP90 CO-CHAPERONE AHA-1"/>
    <property type="match status" value="1"/>
</dbReference>
<evidence type="ECO:0000259" key="2">
    <source>
        <dbReference type="SMART" id="SM01000"/>
    </source>
</evidence>
<protein>
    <recommendedName>
        <fullName evidence="2">Activator of Hsp90 ATPase AHSA1-like N-terminal domain-containing protein</fullName>
    </recommendedName>
</protein>
<evidence type="ECO:0000313" key="4">
    <source>
        <dbReference type="Proteomes" id="UP001515480"/>
    </source>
</evidence>
<dbReference type="InterPro" id="IPR036338">
    <property type="entry name" value="Aha1"/>
</dbReference>
<dbReference type="SMART" id="SM01000">
    <property type="entry name" value="Aha1_N"/>
    <property type="match status" value="1"/>
</dbReference>
<dbReference type="SUPFAM" id="SSF103111">
    <property type="entry name" value="Activator of Hsp90 ATPase, Aha1"/>
    <property type="match status" value="1"/>
</dbReference>
<dbReference type="AlphaFoldDB" id="A0AB34J5Y1"/>
<dbReference type="InterPro" id="IPR015310">
    <property type="entry name" value="AHSA1-like_N"/>
</dbReference>
<organism evidence="3 4">
    <name type="scientific">Prymnesium parvum</name>
    <name type="common">Toxic golden alga</name>
    <dbReference type="NCBI Taxonomy" id="97485"/>
    <lineage>
        <taxon>Eukaryota</taxon>
        <taxon>Haptista</taxon>
        <taxon>Haptophyta</taxon>
        <taxon>Prymnesiophyceae</taxon>
        <taxon>Prymnesiales</taxon>
        <taxon>Prymnesiaceae</taxon>
        <taxon>Prymnesium</taxon>
    </lineage>
</organism>
<dbReference type="GO" id="GO:0051087">
    <property type="term" value="F:protein-folding chaperone binding"/>
    <property type="evidence" value="ECO:0007669"/>
    <property type="project" value="InterPro"/>
</dbReference>
<sequence length="205" mass="22484">MAALGDTTSSLFVSKSAFEEAARECALDESTAATLWAKLASSSTQRIIGGATAPRNDAANVNNWHWSEVDLAAWAKKRLEALLVGVAAEGVPNKGWVRVTKLESCTGDASVSNRKGKRIVAFELNAKFKWEGQVDYDDVSGELLLPYISEDVADVDYELKLTAKDPKDSSHKAALKLLEKQRPVIKERLATFTREIYDDTPKEVP</sequence>
<dbReference type="Gene3D" id="3.15.10.20">
    <property type="entry name" value="Activator of Hsp90 ATPase Aha1, N-terminal domain"/>
    <property type="match status" value="1"/>
</dbReference>
<comment type="similarity">
    <text evidence="1">Belongs to the AHA1 family.</text>
</comment>
<accession>A0AB34J5Y1</accession>